<keyword evidence="2" id="KW-0804">Transcription</keyword>
<reference evidence="5 6" key="1">
    <citation type="submission" date="2020-04" db="EMBL/GenBank/DDBJ databases">
        <title>Plant Genome Project.</title>
        <authorList>
            <person name="Zhang R.-G."/>
        </authorList>
    </citation>
    <scope>NUCLEOTIDE SEQUENCE [LARGE SCALE GENOMIC DNA]</scope>
    <source>
        <strain evidence="5">YNK0</strain>
        <tissue evidence="5">Leaf</tissue>
    </source>
</reference>
<evidence type="ECO:0000313" key="5">
    <source>
        <dbReference type="EMBL" id="KAF8395577.1"/>
    </source>
</evidence>
<gene>
    <name evidence="5" type="ORF">HHK36_019527</name>
</gene>
<protein>
    <submittedName>
        <fullName evidence="5">Uncharacterized protein</fullName>
    </submittedName>
</protein>
<evidence type="ECO:0000256" key="2">
    <source>
        <dbReference type="ARBA" id="ARBA00022472"/>
    </source>
</evidence>
<comment type="caution">
    <text evidence="5">The sequence shown here is derived from an EMBL/GenBank/DDBJ whole genome shotgun (WGS) entry which is preliminary data.</text>
</comment>
<proteinExistence type="inferred from homology"/>
<dbReference type="InterPro" id="IPR038538">
    <property type="entry name" value="MTERF_sf"/>
</dbReference>
<dbReference type="OrthoDB" id="637682at2759"/>
<dbReference type="FunFam" id="1.25.70.10:FF:000001">
    <property type="entry name" value="Mitochondrial transcription termination factor-like"/>
    <property type="match status" value="1"/>
</dbReference>
<keyword evidence="3" id="KW-0809">Transit peptide</keyword>
<accession>A0A834YWH1</accession>
<evidence type="ECO:0000256" key="4">
    <source>
        <dbReference type="SAM" id="MobiDB-lite"/>
    </source>
</evidence>
<evidence type="ECO:0000256" key="3">
    <source>
        <dbReference type="ARBA" id="ARBA00022946"/>
    </source>
</evidence>
<dbReference type="PANTHER" id="PTHR13068">
    <property type="entry name" value="CGI-12 PROTEIN-RELATED"/>
    <property type="match status" value="1"/>
</dbReference>
<dbReference type="GO" id="GO:0006353">
    <property type="term" value="P:DNA-templated transcription termination"/>
    <property type="evidence" value="ECO:0007669"/>
    <property type="project" value="UniProtKB-KW"/>
</dbReference>
<evidence type="ECO:0000256" key="1">
    <source>
        <dbReference type="ARBA" id="ARBA00007692"/>
    </source>
</evidence>
<organism evidence="5 6">
    <name type="scientific">Tetracentron sinense</name>
    <name type="common">Spur-leaf</name>
    <dbReference type="NCBI Taxonomy" id="13715"/>
    <lineage>
        <taxon>Eukaryota</taxon>
        <taxon>Viridiplantae</taxon>
        <taxon>Streptophyta</taxon>
        <taxon>Embryophyta</taxon>
        <taxon>Tracheophyta</taxon>
        <taxon>Spermatophyta</taxon>
        <taxon>Magnoliopsida</taxon>
        <taxon>Trochodendrales</taxon>
        <taxon>Trochodendraceae</taxon>
        <taxon>Tetracentron</taxon>
    </lineage>
</organism>
<dbReference type="AlphaFoldDB" id="A0A834YWH1"/>
<sequence length="592" mass="66939">MEFLRNNGISDPIIAKMLSADSNILKRSLEKRIIPSFNYIKSFLRTNDNIAIAFGRSTWIFHNLRKQNIRILQNHGVPDSIISKILMTNPRTLCADSDKFSEAVMKIIEMGFDPSSLMFVRGLWRLLGINKGIWEVKLSVYRSFGWSDAEILSMFRKQPGCMASSEKKISTGLDFFMDKLNFTRADIFKYPTYLFLSLEKRTMPRCSVFEVLLSKGLMKKGNMGKALKVAEDEFMNKYVVKYQEDLPQLLKVYQSKSEQSKDVVRNNLVLDIATQEDMVLNRNNGNTRIWVAKAFGSTRNNDSQTPAKLLPKETRHDNQMGNMEVEINDNPEAIQASLVNAIEELREEVEEVEEGRLSPLGPLVDTRDVNGAVAGNQTPMEDVIMESVREDSPYLDDQELGHSDGRLQPFKSENQGGSISNIPGSESSDRFEIMEDIVDSANKQPFPTMDYLVNSCGLSPESALRAAQQLHIKTASKPDSVLKLFQNYGFTNTHIAELITKHPALLLAYPIKNLKPNMEFFRNNGISDPILAKILSADPTILRRSLENQIIPSFNYLKSLLHTNENFAFALGRASWILHSPQKLMGPNIAIL</sequence>
<dbReference type="InterPro" id="IPR003690">
    <property type="entry name" value="MTERF"/>
</dbReference>
<keyword evidence="6" id="KW-1185">Reference proteome</keyword>
<feature type="region of interest" description="Disordered" evidence="4">
    <location>
        <begin position="398"/>
        <end position="426"/>
    </location>
</feature>
<name>A0A834YWH1_TETSI</name>
<comment type="similarity">
    <text evidence="1">Belongs to the mTERF family.</text>
</comment>
<dbReference type="Pfam" id="PF02536">
    <property type="entry name" value="mTERF"/>
    <property type="match status" value="2"/>
</dbReference>
<feature type="compositionally biased region" description="Polar residues" evidence="4">
    <location>
        <begin position="411"/>
        <end position="426"/>
    </location>
</feature>
<dbReference type="PANTHER" id="PTHR13068:SF166">
    <property type="entry name" value="TRANSCRIPTION TERMINATION FACTOR MTERF15, MITOCHONDRIAL-LIKE"/>
    <property type="match status" value="1"/>
</dbReference>
<evidence type="ECO:0000313" key="6">
    <source>
        <dbReference type="Proteomes" id="UP000655225"/>
    </source>
</evidence>
<keyword evidence="2" id="KW-0806">Transcription termination</keyword>
<dbReference type="EMBL" id="JABCRI010000013">
    <property type="protein sequence ID" value="KAF8395577.1"/>
    <property type="molecule type" value="Genomic_DNA"/>
</dbReference>
<dbReference type="Gene3D" id="1.25.70.10">
    <property type="entry name" value="Transcription termination factor 3, mitochondrial"/>
    <property type="match status" value="2"/>
</dbReference>
<dbReference type="Proteomes" id="UP000655225">
    <property type="component" value="Unassembled WGS sequence"/>
</dbReference>
<dbReference type="GO" id="GO:0003676">
    <property type="term" value="F:nucleic acid binding"/>
    <property type="evidence" value="ECO:0007669"/>
    <property type="project" value="InterPro"/>
</dbReference>
<dbReference type="SMART" id="SM00733">
    <property type="entry name" value="Mterf"/>
    <property type="match status" value="6"/>
</dbReference>
<keyword evidence="2" id="KW-0805">Transcription regulation</keyword>